<protein>
    <submittedName>
        <fullName evidence="1">Uncharacterized protein</fullName>
    </submittedName>
</protein>
<dbReference type="EMBL" id="PISJ01000006">
    <property type="protein sequence ID" value="PKF35336.1"/>
    <property type="molecule type" value="Genomic_DNA"/>
</dbReference>
<evidence type="ECO:0000313" key="2">
    <source>
        <dbReference type="Proteomes" id="UP000233553"/>
    </source>
</evidence>
<reference evidence="1 2" key="1">
    <citation type="submission" date="2017-12" db="EMBL/GenBank/DDBJ databases">
        <title>Draft Genome sequences of multiple microbial strains isolated from spacecraft associated surfaces.</title>
        <authorList>
            <person name="Seuylemezian A."/>
            <person name="Vaishampayan P."/>
            <person name="Venkateswaran K."/>
        </authorList>
    </citation>
    <scope>NUCLEOTIDE SEQUENCE [LARGE SCALE GENOMIC DNA]</scope>
    <source>
        <strain evidence="1 2">2P01AA</strain>
    </source>
</reference>
<evidence type="ECO:0000313" key="1">
    <source>
        <dbReference type="EMBL" id="PKF35336.1"/>
    </source>
</evidence>
<name>A0A2N0WHZ8_9GAMM</name>
<comment type="caution">
    <text evidence="1">The sequence shown here is derived from an EMBL/GenBank/DDBJ whole genome shotgun (WGS) entry which is preliminary data.</text>
</comment>
<accession>A0A2N0WHZ8</accession>
<organism evidence="1 2">
    <name type="scientific">Acinetobacter proteolyticus</name>
    <dbReference type="NCBI Taxonomy" id="1776741"/>
    <lineage>
        <taxon>Bacteria</taxon>
        <taxon>Pseudomonadati</taxon>
        <taxon>Pseudomonadota</taxon>
        <taxon>Gammaproteobacteria</taxon>
        <taxon>Moraxellales</taxon>
        <taxon>Moraxellaceae</taxon>
        <taxon>Acinetobacter</taxon>
    </lineage>
</organism>
<dbReference type="Proteomes" id="UP000233553">
    <property type="component" value="Unassembled WGS sequence"/>
</dbReference>
<dbReference type="AlphaFoldDB" id="A0A2N0WHZ8"/>
<gene>
    <name evidence="1" type="ORF">CW311_04670</name>
</gene>
<proteinExistence type="predicted"/>
<sequence length="63" mass="7553">MLACFRQDENGPPDAKIQYKYRYYMIQANYQSVIIPYRNYIGKKFNEIDEKIEPEQKQSIGVD</sequence>